<keyword evidence="3" id="KW-1133">Transmembrane helix</keyword>
<comment type="cofactor">
    <cofactor evidence="1">
        <name>a divalent metal cation</name>
        <dbReference type="ChEBI" id="CHEBI:60240"/>
    </cofactor>
</comment>
<keyword evidence="2" id="KW-0479">Metal-binding</keyword>
<evidence type="ECO:0000259" key="4">
    <source>
        <dbReference type="Pfam" id="PF13359"/>
    </source>
</evidence>
<proteinExistence type="predicted"/>
<dbReference type="Proteomes" id="UP001566132">
    <property type="component" value="Unassembled WGS sequence"/>
</dbReference>
<dbReference type="GO" id="GO:0046872">
    <property type="term" value="F:metal ion binding"/>
    <property type="evidence" value="ECO:0007669"/>
    <property type="project" value="UniProtKB-KW"/>
</dbReference>
<keyword evidence="6" id="KW-1185">Reference proteome</keyword>
<sequence>MIHGHGESKSGEGLNMLTEEGSQHCFEEWKIRMERYRDREGVYIQVDKNFSLWKDILHNVVGKLNIDCASVIEGFAIQNLYNESHIRTRNCIESCFGLLKRRFPILAYGCRLQLITLLTVIIATTVLHNMAIDMNDNEASLISDELNEHVLQQLIEDGNILDIPNNIPQQAPGDFVRNQLINNCCTNL</sequence>
<dbReference type="InterPro" id="IPR027806">
    <property type="entry name" value="HARBI1_dom"/>
</dbReference>
<evidence type="ECO:0000256" key="3">
    <source>
        <dbReference type="SAM" id="Phobius"/>
    </source>
</evidence>
<organism evidence="5 6">
    <name type="scientific">Hypothenemus hampei</name>
    <name type="common">Coffee berry borer</name>
    <dbReference type="NCBI Taxonomy" id="57062"/>
    <lineage>
        <taxon>Eukaryota</taxon>
        <taxon>Metazoa</taxon>
        <taxon>Ecdysozoa</taxon>
        <taxon>Arthropoda</taxon>
        <taxon>Hexapoda</taxon>
        <taxon>Insecta</taxon>
        <taxon>Pterygota</taxon>
        <taxon>Neoptera</taxon>
        <taxon>Endopterygota</taxon>
        <taxon>Coleoptera</taxon>
        <taxon>Polyphaga</taxon>
        <taxon>Cucujiformia</taxon>
        <taxon>Curculionidae</taxon>
        <taxon>Scolytinae</taxon>
        <taxon>Hypothenemus</taxon>
    </lineage>
</organism>
<accession>A0ABD1FA35</accession>
<evidence type="ECO:0000256" key="1">
    <source>
        <dbReference type="ARBA" id="ARBA00001968"/>
    </source>
</evidence>
<gene>
    <name evidence="5" type="ORF">ABEB36_000056</name>
</gene>
<dbReference type="AlphaFoldDB" id="A0ABD1FA35"/>
<protein>
    <recommendedName>
        <fullName evidence="4">DDE Tnp4 domain-containing protein</fullName>
    </recommendedName>
</protein>
<dbReference type="EMBL" id="JBDJPC010000001">
    <property type="protein sequence ID" value="KAL1516135.1"/>
    <property type="molecule type" value="Genomic_DNA"/>
</dbReference>
<keyword evidence="3" id="KW-0472">Membrane</keyword>
<reference evidence="5 6" key="1">
    <citation type="submission" date="2024-05" db="EMBL/GenBank/DDBJ databases">
        <title>Genetic variation in Jamaican populations of the coffee berry borer (Hypothenemus hampei).</title>
        <authorList>
            <person name="Errbii M."/>
            <person name="Myrie A."/>
        </authorList>
    </citation>
    <scope>NUCLEOTIDE SEQUENCE [LARGE SCALE GENOMIC DNA]</scope>
    <source>
        <strain evidence="5">JA-Hopewell-2020-01-JO</strain>
        <tissue evidence="5">Whole body</tissue>
    </source>
</reference>
<keyword evidence="3" id="KW-0812">Transmembrane</keyword>
<feature type="domain" description="DDE Tnp4" evidence="4">
    <location>
        <begin position="40"/>
        <end position="129"/>
    </location>
</feature>
<feature type="transmembrane region" description="Helical" evidence="3">
    <location>
        <begin position="105"/>
        <end position="127"/>
    </location>
</feature>
<evidence type="ECO:0000256" key="2">
    <source>
        <dbReference type="ARBA" id="ARBA00022723"/>
    </source>
</evidence>
<evidence type="ECO:0000313" key="6">
    <source>
        <dbReference type="Proteomes" id="UP001566132"/>
    </source>
</evidence>
<evidence type="ECO:0000313" key="5">
    <source>
        <dbReference type="EMBL" id="KAL1516135.1"/>
    </source>
</evidence>
<dbReference type="Pfam" id="PF13359">
    <property type="entry name" value="DDE_Tnp_4"/>
    <property type="match status" value="1"/>
</dbReference>
<comment type="caution">
    <text evidence="5">The sequence shown here is derived from an EMBL/GenBank/DDBJ whole genome shotgun (WGS) entry which is preliminary data.</text>
</comment>
<name>A0ABD1FA35_HYPHA</name>